<evidence type="ECO:0000313" key="1">
    <source>
        <dbReference type="EMBL" id="GFY06528.1"/>
    </source>
</evidence>
<comment type="caution">
    <text evidence="1">The sequence shown here is derived from an EMBL/GenBank/DDBJ whole genome shotgun (WGS) entry which is preliminary data.</text>
</comment>
<protein>
    <submittedName>
        <fullName evidence="1">Uncharacterized protein</fullName>
    </submittedName>
</protein>
<dbReference type="GO" id="GO:0003676">
    <property type="term" value="F:nucleic acid binding"/>
    <property type="evidence" value="ECO:0007669"/>
    <property type="project" value="InterPro"/>
</dbReference>
<accession>A0A8X6SGG1</accession>
<sequence length="76" mass="8442">MDPIYTIFTPNTVVSSGQSDLNPSSPPRSPDLSVCDYFLWGTFKSKVCACIATKLSLQELQEDIFMIRLQSSFATC</sequence>
<dbReference type="AlphaFoldDB" id="A0A8X6SGG1"/>
<proteinExistence type="predicted"/>
<dbReference type="InterPro" id="IPR036397">
    <property type="entry name" value="RNaseH_sf"/>
</dbReference>
<dbReference type="Gene3D" id="3.30.420.10">
    <property type="entry name" value="Ribonuclease H-like superfamily/Ribonuclease H"/>
    <property type="match status" value="1"/>
</dbReference>
<name>A0A8X6SGG1_TRICX</name>
<organism evidence="1 2">
    <name type="scientific">Trichonephila clavipes</name>
    <name type="common">Golden silk orbweaver</name>
    <name type="synonym">Nephila clavipes</name>
    <dbReference type="NCBI Taxonomy" id="2585209"/>
    <lineage>
        <taxon>Eukaryota</taxon>
        <taxon>Metazoa</taxon>
        <taxon>Ecdysozoa</taxon>
        <taxon>Arthropoda</taxon>
        <taxon>Chelicerata</taxon>
        <taxon>Arachnida</taxon>
        <taxon>Araneae</taxon>
        <taxon>Araneomorphae</taxon>
        <taxon>Entelegynae</taxon>
        <taxon>Araneoidea</taxon>
        <taxon>Nephilidae</taxon>
        <taxon>Trichonephila</taxon>
    </lineage>
</organism>
<reference evidence="1" key="1">
    <citation type="submission" date="2020-08" db="EMBL/GenBank/DDBJ databases">
        <title>Multicomponent nature underlies the extraordinary mechanical properties of spider dragline silk.</title>
        <authorList>
            <person name="Kono N."/>
            <person name="Nakamura H."/>
            <person name="Mori M."/>
            <person name="Yoshida Y."/>
            <person name="Ohtoshi R."/>
            <person name="Malay A.D."/>
            <person name="Moran D.A.P."/>
            <person name="Tomita M."/>
            <person name="Numata K."/>
            <person name="Arakawa K."/>
        </authorList>
    </citation>
    <scope>NUCLEOTIDE SEQUENCE</scope>
</reference>
<keyword evidence="2" id="KW-1185">Reference proteome</keyword>
<dbReference type="Proteomes" id="UP000887159">
    <property type="component" value="Unassembled WGS sequence"/>
</dbReference>
<gene>
    <name evidence="1" type="ORF">TNCV_3523841</name>
</gene>
<dbReference type="EMBL" id="BMAU01021261">
    <property type="protein sequence ID" value="GFY06528.1"/>
    <property type="molecule type" value="Genomic_DNA"/>
</dbReference>
<evidence type="ECO:0000313" key="2">
    <source>
        <dbReference type="Proteomes" id="UP000887159"/>
    </source>
</evidence>